<name>A0A1R3VJJ9_9HYPH</name>
<dbReference type="STRING" id="1631249.BQ8794_50713"/>
<dbReference type="AlphaFoldDB" id="A0A1R3VJJ9"/>
<dbReference type="EMBL" id="FTPD01000045">
    <property type="protein sequence ID" value="SIT58611.1"/>
    <property type="molecule type" value="Genomic_DNA"/>
</dbReference>
<reference evidence="3" key="1">
    <citation type="submission" date="2017-01" db="EMBL/GenBank/DDBJ databases">
        <authorList>
            <person name="Brunel B."/>
        </authorList>
    </citation>
    <scope>NUCLEOTIDE SEQUENCE [LARGE SCALE GENOMIC DNA]</scope>
</reference>
<dbReference type="Pfam" id="PF14065">
    <property type="entry name" value="Pvc16_N"/>
    <property type="match status" value="1"/>
</dbReference>
<organism evidence="2 3">
    <name type="scientific">Mesorhizobium prunaredense</name>
    <dbReference type="NCBI Taxonomy" id="1631249"/>
    <lineage>
        <taxon>Bacteria</taxon>
        <taxon>Pseudomonadati</taxon>
        <taxon>Pseudomonadota</taxon>
        <taxon>Alphaproteobacteria</taxon>
        <taxon>Hyphomicrobiales</taxon>
        <taxon>Phyllobacteriaceae</taxon>
        <taxon>Mesorhizobium</taxon>
    </lineage>
</organism>
<evidence type="ECO:0000259" key="1">
    <source>
        <dbReference type="Pfam" id="PF14065"/>
    </source>
</evidence>
<keyword evidence="3" id="KW-1185">Reference proteome</keyword>
<feature type="domain" description="Pvc16 N-terminal" evidence="1">
    <location>
        <begin position="10"/>
        <end position="182"/>
    </location>
</feature>
<gene>
    <name evidence="2" type="ORF">BQ8794_50713</name>
</gene>
<dbReference type="InterPro" id="IPR025351">
    <property type="entry name" value="Pvc16_N"/>
</dbReference>
<proteinExistence type="predicted"/>
<dbReference type="RefSeq" id="WP_077381612.1">
    <property type="nucleotide sequence ID" value="NZ_FTPD01000045.1"/>
</dbReference>
<evidence type="ECO:0000313" key="2">
    <source>
        <dbReference type="EMBL" id="SIT58611.1"/>
    </source>
</evidence>
<accession>A0A1R3VJJ9</accession>
<evidence type="ECO:0000313" key="3">
    <source>
        <dbReference type="Proteomes" id="UP000188388"/>
    </source>
</evidence>
<protein>
    <recommendedName>
        <fullName evidence="1">Pvc16 N-terminal domain-containing protein</fullName>
    </recommendedName>
</protein>
<dbReference type="Proteomes" id="UP000188388">
    <property type="component" value="Unassembled WGS sequence"/>
</dbReference>
<sequence length="196" mass="21489">MADASGIGFVSQSLQNLLRSVITDAGPFVGTQIDLRSPKELRLAGVQQAVVSLWLYRASRVEDLVNAPPVRIPPNRLVQRPLPLNLTYLVTPLAKDTLTEQRLLGLAMQAMHDNALLGADFLVPQLVDSGTRTLSVHLEPHSLEELTRIWHALQEPYELSAAYVVQYVPIVSHRDVIDGAPVLVKTDRYAAIGAVS</sequence>